<evidence type="ECO:0000313" key="1">
    <source>
        <dbReference type="EMBL" id="TVT25740.1"/>
    </source>
</evidence>
<sequence>MSGVASTAADPAWYSEGRADWSEMSFYAQHRGQPRPQNDTWVAACCLAFEVPLATLNVKDYKDFVE</sequence>
<gene>
    <name evidence="1" type="ORF">FNH06_01970</name>
</gene>
<name>A0A558ANC7_9PSEU</name>
<protein>
    <submittedName>
        <fullName evidence="1">Type II toxin-antitoxin system VapC family toxin</fullName>
    </submittedName>
</protein>
<dbReference type="Proteomes" id="UP000318578">
    <property type="component" value="Unassembled WGS sequence"/>
</dbReference>
<organism evidence="1 2">
    <name type="scientific">Amycolatopsis acidiphila</name>
    <dbReference type="NCBI Taxonomy" id="715473"/>
    <lineage>
        <taxon>Bacteria</taxon>
        <taxon>Bacillati</taxon>
        <taxon>Actinomycetota</taxon>
        <taxon>Actinomycetes</taxon>
        <taxon>Pseudonocardiales</taxon>
        <taxon>Pseudonocardiaceae</taxon>
        <taxon>Amycolatopsis</taxon>
    </lineage>
</organism>
<dbReference type="AlphaFoldDB" id="A0A558ANC7"/>
<evidence type="ECO:0000313" key="2">
    <source>
        <dbReference type="Proteomes" id="UP000318578"/>
    </source>
</evidence>
<proteinExistence type="predicted"/>
<accession>A0A558ANC7</accession>
<keyword evidence="2" id="KW-1185">Reference proteome</keyword>
<dbReference type="Gene3D" id="3.40.50.1010">
    <property type="entry name" value="5'-nuclease"/>
    <property type="match status" value="1"/>
</dbReference>
<dbReference type="OrthoDB" id="9799448at2"/>
<dbReference type="InterPro" id="IPR029060">
    <property type="entry name" value="PIN-like_dom_sf"/>
</dbReference>
<comment type="caution">
    <text evidence="1">The sequence shown here is derived from an EMBL/GenBank/DDBJ whole genome shotgun (WGS) entry which is preliminary data.</text>
</comment>
<dbReference type="SUPFAM" id="SSF88723">
    <property type="entry name" value="PIN domain-like"/>
    <property type="match status" value="1"/>
</dbReference>
<dbReference type="EMBL" id="VJZA01000002">
    <property type="protein sequence ID" value="TVT25740.1"/>
    <property type="molecule type" value="Genomic_DNA"/>
</dbReference>
<reference evidence="1 2" key="1">
    <citation type="submission" date="2019-07" db="EMBL/GenBank/DDBJ databases">
        <title>New species of Amycolatopsis and Streptomyces.</title>
        <authorList>
            <person name="Duangmal K."/>
            <person name="Teo W.F.A."/>
            <person name="Lipun K."/>
        </authorList>
    </citation>
    <scope>NUCLEOTIDE SEQUENCE [LARGE SCALE GENOMIC DNA]</scope>
    <source>
        <strain evidence="1 2">JCM 30562</strain>
    </source>
</reference>